<dbReference type="InterPro" id="IPR050859">
    <property type="entry name" value="Class-I_PLP-dep_aminotransf"/>
</dbReference>
<dbReference type="AlphaFoldDB" id="A0A7S1JB35"/>
<dbReference type="InterPro" id="IPR015421">
    <property type="entry name" value="PyrdxlP-dep_Trfase_major"/>
</dbReference>
<evidence type="ECO:0000256" key="2">
    <source>
        <dbReference type="ARBA" id="ARBA00007441"/>
    </source>
</evidence>
<dbReference type="GO" id="GO:0008483">
    <property type="term" value="F:transaminase activity"/>
    <property type="evidence" value="ECO:0007669"/>
    <property type="project" value="UniProtKB-KW"/>
</dbReference>
<accession>A0A7S1JB35</accession>
<evidence type="ECO:0000313" key="8">
    <source>
        <dbReference type="EMBL" id="CAD9037976.1"/>
    </source>
</evidence>
<dbReference type="Gene3D" id="3.40.640.10">
    <property type="entry name" value="Type I PLP-dependent aspartate aminotransferase-like (Major domain)"/>
    <property type="match status" value="1"/>
</dbReference>
<name>A0A7S1JB35_9EUGL</name>
<dbReference type="EMBL" id="HBGA01132696">
    <property type="protein sequence ID" value="CAD9037976.1"/>
    <property type="molecule type" value="Transcribed_RNA"/>
</dbReference>
<dbReference type="PANTHER" id="PTHR42790">
    <property type="entry name" value="AMINOTRANSFERASE"/>
    <property type="match status" value="1"/>
</dbReference>
<dbReference type="PANTHER" id="PTHR42790:SF19">
    <property type="entry name" value="KYNURENINE_ALPHA-AMINOADIPATE AMINOTRANSFERASE, MITOCHONDRIAL"/>
    <property type="match status" value="1"/>
</dbReference>
<dbReference type="CDD" id="cd00609">
    <property type="entry name" value="AAT_like"/>
    <property type="match status" value="1"/>
</dbReference>
<dbReference type="GO" id="GO:1901605">
    <property type="term" value="P:alpha-amino acid metabolic process"/>
    <property type="evidence" value="ECO:0007669"/>
    <property type="project" value="TreeGrafter"/>
</dbReference>
<dbReference type="SUPFAM" id="SSF53383">
    <property type="entry name" value="PLP-dependent transferases"/>
    <property type="match status" value="1"/>
</dbReference>
<keyword evidence="5" id="KW-0808">Transferase</keyword>
<dbReference type="InterPro" id="IPR004839">
    <property type="entry name" value="Aminotransferase_I/II_large"/>
</dbReference>
<dbReference type="InterPro" id="IPR015424">
    <property type="entry name" value="PyrdxlP-dep_Trfase"/>
</dbReference>
<organism evidence="8">
    <name type="scientific">Eutreptiella gymnastica</name>
    <dbReference type="NCBI Taxonomy" id="73025"/>
    <lineage>
        <taxon>Eukaryota</taxon>
        <taxon>Discoba</taxon>
        <taxon>Euglenozoa</taxon>
        <taxon>Euglenida</taxon>
        <taxon>Spirocuta</taxon>
        <taxon>Euglenophyceae</taxon>
        <taxon>Eutreptiales</taxon>
        <taxon>Eutreptiaceae</taxon>
        <taxon>Eutreptiella</taxon>
    </lineage>
</organism>
<comment type="cofactor">
    <cofactor evidence="1">
        <name>pyridoxal 5'-phosphate</name>
        <dbReference type="ChEBI" id="CHEBI:597326"/>
    </cofactor>
</comment>
<protein>
    <recommendedName>
        <fullName evidence="7">Aminotransferase class I/classII large domain-containing protein</fullName>
    </recommendedName>
</protein>
<feature type="domain" description="Aminotransferase class I/classII large" evidence="7">
    <location>
        <begin position="17"/>
        <end position="350"/>
    </location>
</feature>
<evidence type="ECO:0000256" key="4">
    <source>
        <dbReference type="ARBA" id="ARBA00022576"/>
    </source>
</evidence>
<comment type="similarity">
    <text evidence="2">Belongs to the class-I pyridoxal-phosphate-dependent aminotransferase family.</text>
</comment>
<dbReference type="FunFam" id="3.40.640.10:FF:000053">
    <property type="entry name" value="Aminotransferase, class I"/>
    <property type="match status" value="1"/>
</dbReference>
<keyword evidence="4" id="KW-0032">Aminotransferase</keyword>
<dbReference type="GO" id="GO:0030170">
    <property type="term" value="F:pyridoxal phosphate binding"/>
    <property type="evidence" value="ECO:0007669"/>
    <property type="project" value="InterPro"/>
</dbReference>
<evidence type="ECO:0000259" key="7">
    <source>
        <dbReference type="Pfam" id="PF00155"/>
    </source>
</evidence>
<evidence type="ECO:0000256" key="5">
    <source>
        <dbReference type="ARBA" id="ARBA00022679"/>
    </source>
</evidence>
<keyword evidence="6" id="KW-0663">Pyridoxal phosphate</keyword>
<dbReference type="Pfam" id="PF00155">
    <property type="entry name" value="Aminotran_1_2"/>
    <property type="match status" value="1"/>
</dbReference>
<proteinExistence type="inferred from homology"/>
<sequence length="359" mass="39487">MDVELVNGNRLKIPATEMAKGLQYSPTPGLPPLLELLKARQQATHQPPYAEWDCIVSGGSQDLLSKVFDMLVNEGDSILLEEPTYSGALAAIAPLGCNLVGVPTDAHGIIPSELQTILDRGTTAKVLYTIPTGQNPSGCTTSADRRKEVYALASKHDLIILEDDPYYYLYLDADQPASYLSMDTEGRVFRMESFSKVLSAGVRIGFATGPKRLIDQMGLDMQATCMHASGVSQSLILALLKEWGDDGWQAHVESVKNVYRRRRELFLSLCDKHLTGLAEWHAPSAGMFVWFRLIGIEDSSKLITEKAMNQKVLLVPGESFLTDPDGVSGYVRAAYSLCTEDDMEEGVKRFAALLRAERP</sequence>
<evidence type="ECO:0000256" key="1">
    <source>
        <dbReference type="ARBA" id="ARBA00001933"/>
    </source>
</evidence>
<comment type="subunit">
    <text evidence="3">Homodimer.</text>
</comment>
<evidence type="ECO:0000256" key="3">
    <source>
        <dbReference type="ARBA" id="ARBA00011738"/>
    </source>
</evidence>
<gene>
    <name evidence="8" type="ORF">EGYM00392_LOCUS49136</name>
</gene>
<reference evidence="8" key="1">
    <citation type="submission" date="2021-01" db="EMBL/GenBank/DDBJ databases">
        <authorList>
            <person name="Corre E."/>
            <person name="Pelletier E."/>
            <person name="Niang G."/>
            <person name="Scheremetjew M."/>
            <person name="Finn R."/>
            <person name="Kale V."/>
            <person name="Holt S."/>
            <person name="Cochrane G."/>
            <person name="Meng A."/>
            <person name="Brown T."/>
            <person name="Cohen L."/>
        </authorList>
    </citation>
    <scope>NUCLEOTIDE SEQUENCE</scope>
    <source>
        <strain evidence="8">NIES-381</strain>
    </source>
</reference>
<evidence type="ECO:0000256" key="6">
    <source>
        <dbReference type="ARBA" id="ARBA00022898"/>
    </source>
</evidence>
<dbReference type="FunFam" id="3.90.1150.10:FF:000166">
    <property type="entry name" value="Kynurenine/alpha-aminoadipate aminotransferase, mitochondrial"/>
    <property type="match status" value="1"/>
</dbReference>